<comment type="similarity">
    <text evidence="1">Belongs to the LytR/CpsA/Psr (LCP) family.</text>
</comment>
<keyword evidence="6" id="KW-1185">Reference proteome</keyword>
<evidence type="ECO:0000313" key="5">
    <source>
        <dbReference type="EMBL" id="GGH45230.1"/>
    </source>
</evidence>
<evidence type="ECO:0000256" key="2">
    <source>
        <dbReference type="SAM" id="MobiDB-lite"/>
    </source>
</evidence>
<keyword evidence="3" id="KW-0812">Transmembrane</keyword>
<protein>
    <submittedName>
        <fullName evidence="5">Transcriptional regulator</fullName>
    </submittedName>
</protein>
<accession>A0A917IFI5</accession>
<dbReference type="NCBIfam" id="TIGR00350">
    <property type="entry name" value="lytR_cpsA_psr"/>
    <property type="match status" value="1"/>
</dbReference>
<dbReference type="RefSeq" id="WP_188756190.1">
    <property type="nucleotide sequence ID" value="NZ_BMJY01000008.1"/>
</dbReference>
<feature type="transmembrane region" description="Helical" evidence="3">
    <location>
        <begin position="32"/>
        <end position="51"/>
    </location>
</feature>
<name>A0A917IFI5_9MICO</name>
<dbReference type="PANTHER" id="PTHR33392">
    <property type="entry name" value="POLYISOPRENYL-TEICHOIC ACID--PEPTIDOGLYCAN TEICHOIC ACID TRANSFERASE TAGU"/>
    <property type="match status" value="1"/>
</dbReference>
<dbReference type="EMBL" id="BMJY01000008">
    <property type="protein sequence ID" value="GGH45230.1"/>
    <property type="molecule type" value="Genomic_DNA"/>
</dbReference>
<evidence type="ECO:0000256" key="1">
    <source>
        <dbReference type="ARBA" id="ARBA00006068"/>
    </source>
</evidence>
<dbReference type="InterPro" id="IPR004474">
    <property type="entry name" value="LytR_CpsA_psr"/>
</dbReference>
<feature type="region of interest" description="Disordered" evidence="2">
    <location>
        <begin position="370"/>
        <end position="434"/>
    </location>
</feature>
<dbReference type="Gene3D" id="3.40.630.190">
    <property type="entry name" value="LCP protein"/>
    <property type="match status" value="1"/>
</dbReference>
<keyword evidence="3" id="KW-0472">Membrane</keyword>
<dbReference type="AlphaFoldDB" id="A0A917IFI5"/>
<dbReference type="Pfam" id="PF03816">
    <property type="entry name" value="LytR_cpsA_psr"/>
    <property type="match status" value="1"/>
</dbReference>
<dbReference type="InterPro" id="IPR050922">
    <property type="entry name" value="LytR/CpsA/Psr_CW_biosynth"/>
</dbReference>
<gene>
    <name evidence="5" type="ORF">GCM10010921_20470</name>
</gene>
<organism evidence="5 6">
    <name type="scientific">Microbacterium album</name>
    <dbReference type="NCBI Taxonomy" id="2053191"/>
    <lineage>
        <taxon>Bacteria</taxon>
        <taxon>Bacillati</taxon>
        <taxon>Actinomycetota</taxon>
        <taxon>Actinomycetes</taxon>
        <taxon>Micrococcales</taxon>
        <taxon>Microbacteriaceae</taxon>
        <taxon>Microbacterium</taxon>
    </lineage>
</organism>
<dbReference type="Proteomes" id="UP000657592">
    <property type="component" value="Unassembled WGS sequence"/>
</dbReference>
<evidence type="ECO:0000259" key="4">
    <source>
        <dbReference type="Pfam" id="PF03816"/>
    </source>
</evidence>
<proteinExistence type="inferred from homology"/>
<reference evidence="5" key="2">
    <citation type="submission" date="2020-09" db="EMBL/GenBank/DDBJ databases">
        <authorList>
            <person name="Sun Q."/>
            <person name="Zhou Y."/>
        </authorList>
    </citation>
    <scope>NUCLEOTIDE SEQUENCE</scope>
    <source>
        <strain evidence="5">CGMCC 1.15794</strain>
    </source>
</reference>
<feature type="compositionally biased region" description="Low complexity" evidence="2">
    <location>
        <begin position="370"/>
        <end position="387"/>
    </location>
</feature>
<keyword evidence="3" id="KW-1133">Transmembrane helix</keyword>
<reference evidence="5" key="1">
    <citation type="journal article" date="2014" name="Int. J. Syst. Evol. Microbiol.">
        <title>Complete genome sequence of Corynebacterium casei LMG S-19264T (=DSM 44701T), isolated from a smear-ripened cheese.</title>
        <authorList>
            <consortium name="US DOE Joint Genome Institute (JGI-PGF)"/>
            <person name="Walter F."/>
            <person name="Albersmeier A."/>
            <person name="Kalinowski J."/>
            <person name="Ruckert C."/>
        </authorList>
    </citation>
    <scope>NUCLEOTIDE SEQUENCE</scope>
    <source>
        <strain evidence="5">CGMCC 1.15794</strain>
    </source>
</reference>
<evidence type="ECO:0000256" key="3">
    <source>
        <dbReference type="SAM" id="Phobius"/>
    </source>
</evidence>
<dbReference type="PANTHER" id="PTHR33392:SF6">
    <property type="entry name" value="POLYISOPRENYL-TEICHOIC ACID--PEPTIDOGLYCAN TEICHOIC ACID TRANSFERASE TAGU"/>
    <property type="match status" value="1"/>
</dbReference>
<comment type="caution">
    <text evidence="5">The sequence shown here is derived from an EMBL/GenBank/DDBJ whole genome shotgun (WGS) entry which is preliminary data.</text>
</comment>
<evidence type="ECO:0000313" key="6">
    <source>
        <dbReference type="Proteomes" id="UP000657592"/>
    </source>
</evidence>
<sequence length="434" mass="46553">MSETSKRRGRRPIARHGQLSAPRPFARIMRTLGIAMSVVLVAGLGVAAYIANDFWSAFTADAVELEGQATNPPDIGALDENGVNILLTGIDVCEWDFREVFGAGRCPVDRSRYDDNGREITGALNDVNMLVHVSPEPRRITVVTFPRDLMIPTPECTDPDTGAVTPAQWKAQINNTFQWGGLPCVAKTIDTLTVPELKIEYAANVTWGGVIDITNAIGGVEVCVENAIRDRHTGLNLGPGPHTLVGVDALQFLRTRHGVGDGGDLARIGNQQVYMAALARKLTSEEVLTNISTVLTLARTVLNNVDPSSSLNDPVTLAQIAMAANDVPLSDIAFVQYPVLEDPSDRYRVVPNEAAAEELWAKIVANEPLFAPEPEEPPAGGEQPGTEDPGTGEDPAPEQPTTPVPEMTQTPPPGIEAGRTARDESCSQGSTRVF</sequence>
<feature type="domain" description="Cell envelope-related transcriptional attenuator" evidence="4">
    <location>
        <begin position="125"/>
        <end position="283"/>
    </location>
</feature>